<reference evidence="3 4" key="1">
    <citation type="journal article" date="2007" name="Science">
        <title>The Fusarium graminearum genome reveals a link between localized polymorphism and pathogen specialization.</title>
        <authorList>
            <person name="Cuomo C.A."/>
            <person name="Gueldener U."/>
            <person name="Xu J.-R."/>
            <person name="Trail F."/>
            <person name="Turgeon B.G."/>
            <person name="Di Pietro A."/>
            <person name="Walton J.D."/>
            <person name="Ma L.-J."/>
            <person name="Baker S.E."/>
            <person name="Rep M."/>
            <person name="Adam G."/>
            <person name="Antoniw J."/>
            <person name="Baldwin T."/>
            <person name="Calvo S.E."/>
            <person name="Chang Y.-L."/>
            <person name="DeCaprio D."/>
            <person name="Gale L.R."/>
            <person name="Gnerre S."/>
            <person name="Goswami R.S."/>
            <person name="Hammond-Kosack K."/>
            <person name="Harris L.J."/>
            <person name="Hilburn K."/>
            <person name="Kennell J.C."/>
            <person name="Kroken S."/>
            <person name="Magnuson J.K."/>
            <person name="Mannhaupt G."/>
            <person name="Mauceli E.W."/>
            <person name="Mewes H.-W."/>
            <person name="Mitterbauer R."/>
            <person name="Muehlbauer G."/>
            <person name="Muensterkoetter M."/>
            <person name="Nelson D."/>
            <person name="O'Donnell K."/>
            <person name="Ouellet T."/>
            <person name="Qi W."/>
            <person name="Quesneville H."/>
            <person name="Roncero M.I.G."/>
            <person name="Seong K.-Y."/>
            <person name="Tetko I.V."/>
            <person name="Urban M."/>
            <person name="Waalwijk C."/>
            <person name="Ward T.J."/>
            <person name="Yao J."/>
            <person name="Birren B.W."/>
            <person name="Kistler H.C."/>
        </authorList>
    </citation>
    <scope>NUCLEOTIDE SEQUENCE [LARGE SCALE GENOMIC DNA]</scope>
    <source>
        <strain evidence="4">ATCC MYA-4620 / CBS 123657 / FGSC 9075 / NRRL 31084 / PH-1</strain>
        <strain evidence="3">PH-1 / ATCC MYA-4620 / FGSC 9075 / NRRL 31084</strain>
    </source>
</reference>
<keyword evidence="4" id="KW-1185">Reference proteome</keyword>
<sequence length="62" mass="7001">MSLVNKTLEVEKYVSLGYKMLSQETHLIVLQTHWPNVKSSNAQRDAESNVTSQKSNAKTYSS</sequence>
<reference key="3">
    <citation type="submission" date="2014-02" db="EMBL/GenBank/DDBJ databases">
        <title>A revised Fusarium graminearum genomic reference sequence using whole shotgun re-sequencing.</title>
        <authorList>
            <person name="King R."/>
            <person name="Urban M."/>
            <person name="Hassani-Pak K."/>
            <person name="Hammond-Kosack K."/>
        </authorList>
    </citation>
    <scope>NUCLEOTIDE SEQUENCE</scope>
    <source>
        <strain>PH-1</strain>
    </source>
</reference>
<dbReference type="EnsemblFungi" id="CEF79834">
    <property type="protein sequence ID" value="CEF79834"/>
    <property type="gene ID" value="FGRRES_20222"/>
</dbReference>
<dbReference type="AlphaFoldDB" id="A0A0E0S8K9"/>
<accession>A0A0E0S8K9</accession>
<organism evidence="3">
    <name type="scientific">Gibberella zeae (strain ATCC MYA-4620 / CBS 123657 / FGSC 9075 / NRRL 31084 / PH-1)</name>
    <name type="common">Wheat head blight fungus</name>
    <name type="synonym">Fusarium graminearum</name>
    <dbReference type="NCBI Taxonomy" id="229533"/>
    <lineage>
        <taxon>Eukaryota</taxon>
        <taxon>Fungi</taxon>
        <taxon>Dikarya</taxon>
        <taxon>Ascomycota</taxon>
        <taxon>Pezizomycotina</taxon>
        <taxon>Sordariomycetes</taxon>
        <taxon>Hypocreomycetidae</taxon>
        <taxon>Hypocreales</taxon>
        <taxon>Nectriaceae</taxon>
        <taxon>Fusarium</taxon>
    </lineage>
</organism>
<dbReference type="InParanoid" id="A0A0E0S8K9"/>
<reference evidence="3" key="5">
    <citation type="submission" date="2017-01" db="UniProtKB">
        <authorList>
            <consortium name="EnsemblFungi"/>
        </authorList>
    </citation>
    <scope>IDENTIFICATION</scope>
    <source>
        <strain evidence="3">PH-1 / ATCC MYA-4620 / FGSC 9075 / NRRL 31084</strain>
    </source>
</reference>
<evidence type="ECO:0000313" key="3">
    <source>
        <dbReference type="EnsemblFungi" id="CEF79834"/>
    </source>
</evidence>
<evidence type="ECO:0000256" key="1">
    <source>
        <dbReference type="SAM" id="MobiDB-lite"/>
    </source>
</evidence>
<feature type="region of interest" description="Disordered" evidence="1">
    <location>
        <begin position="39"/>
        <end position="62"/>
    </location>
</feature>
<dbReference type="EMBL" id="HG970333">
    <property type="protein sequence ID" value="CEF79834.1"/>
    <property type="molecule type" value="Genomic_DNA"/>
</dbReference>
<evidence type="ECO:0000313" key="2">
    <source>
        <dbReference type="EMBL" id="CEF79834.1"/>
    </source>
</evidence>
<protein>
    <submittedName>
        <fullName evidence="2">Chromosome 2, complete genome</fullName>
    </submittedName>
</protein>
<name>A0A0E0S8K9_GIBZE</name>
<reference evidence="2 4" key="4">
    <citation type="journal article" date="2015" name="BMC Genomics">
        <title>The completed genome sequence of the pathogenic ascomycete fungus Fusarium graminearum.</title>
        <authorList>
            <person name="King R."/>
            <person name="Urban M."/>
            <person name="Hammond-Kosack M.C."/>
            <person name="Hassani-Pak K."/>
            <person name="Hammond-Kosack K.E."/>
        </authorList>
    </citation>
    <scope>NUCLEOTIDE SEQUENCE [LARGE SCALE GENOMIC DNA]</scope>
    <source>
        <strain evidence="4">ATCC MYA-4620 / CBS 123657 / FGSC 9075 / NRRL 31084 / PH-1</strain>
        <strain evidence="2">PH-1</strain>
    </source>
</reference>
<evidence type="ECO:0000313" key="4">
    <source>
        <dbReference type="Proteomes" id="UP000070720"/>
    </source>
</evidence>
<dbReference type="Proteomes" id="UP000070720">
    <property type="component" value="Chromosome 2"/>
</dbReference>
<dbReference type="VEuPathDB" id="FungiDB:FGRAMPH1_01G16069"/>
<reference evidence="3 4" key="2">
    <citation type="journal article" date="2010" name="Nature">
        <title>Comparative genomics reveals mobile pathogenicity chromosomes in Fusarium.</title>
        <authorList>
            <person name="Ma L.J."/>
            <person name="van der Does H.C."/>
            <person name="Borkovich K.A."/>
            <person name="Coleman J.J."/>
            <person name="Daboussi M.J."/>
            <person name="Di Pietro A."/>
            <person name="Dufresne M."/>
            <person name="Freitag M."/>
            <person name="Grabherr M."/>
            <person name="Henrissat B."/>
            <person name="Houterman P.M."/>
            <person name="Kang S."/>
            <person name="Shim W.B."/>
            <person name="Woloshuk C."/>
            <person name="Xie X."/>
            <person name="Xu J.R."/>
            <person name="Antoniw J."/>
            <person name="Baker S.E."/>
            <person name="Bluhm B.H."/>
            <person name="Breakspear A."/>
            <person name="Brown D.W."/>
            <person name="Butchko R.A."/>
            <person name="Chapman S."/>
            <person name="Coulson R."/>
            <person name="Coutinho P.M."/>
            <person name="Danchin E.G."/>
            <person name="Diener A."/>
            <person name="Gale L.R."/>
            <person name="Gardiner D.M."/>
            <person name="Goff S."/>
            <person name="Hammond-Kosack K.E."/>
            <person name="Hilburn K."/>
            <person name="Hua-Van A."/>
            <person name="Jonkers W."/>
            <person name="Kazan K."/>
            <person name="Kodira C.D."/>
            <person name="Koehrsen M."/>
            <person name="Kumar L."/>
            <person name="Lee Y.H."/>
            <person name="Li L."/>
            <person name="Manners J.M."/>
            <person name="Miranda-Saavedra D."/>
            <person name="Mukherjee M."/>
            <person name="Park G."/>
            <person name="Park J."/>
            <person name="Park S.Y."/>
            <person name="Proctor R.H."/>
            <person name="Regev A."/>
            <person name="Ruiz-Roldan M.C."/>
            <person name="Sain D."/>
            <person name="Sakthikumar S."/>
            <person name="Sykes S."/>
            <person name="Schwartz D.C."/>
            <person name="Turgeon B.G."/>
            <person name="Wapinski I."/>
            <person name="Yoder O."/>
            <person name="Young S."/>
            <person name="Zeng Q."/>
            <person name="Zhou S."/>
            <person name="Galagan J."/>
            <person name="Cuomo C.A."/>
            <person name="Kistler H.C."/>
            <person name="Rep M."/>
        </authorList>
    </citation>
    <scope>GENOME REANNOTATION</scope>
    <source>
        <strain evidence="4">ATCC MYA-4620 / CBS 123657 / FGSC 9075 / NRRL 31084 / PH-1</strain>
        <strain evidence="3">PH-1 / ATCC MYA-4620 / FGSC 9075 / NRRL 31084</strain>
    </source>
</reference>
<proteinExistence type="predicted"/>
<gene>
    <name evidence="2" type="ORF">FGRAMPH1_01T16069</name>
</gene>